<sequence length="176" mass="19647">MTQTSNRPTGQPHCVGPQDVEPDAISVVEREFGTLMMNVTRYKHQINGDRIDRMALMVLGTLSHCGPSRLTAIAERTGFDASHISRQVADLERAGLLAREPDPDDRRAVLLRSTEAGDDLMSRLARGRRTRVERLLSDWPADDIATFGRLLGRLNQATDKYQAVNAEELEEELNHG</sequence>
<keyword evidence="3" id="KW-1185">Reference proteome</keyword>
<gene>
    <name evidence="2" type="ORF">M6D93_02635</name>
</gene>
<dbReference type="PANTHER" id="PTHR33164">
    <property type="entry name" value="TRANSCRIPTIONAL REGULATOR, MARR FAMILY"/>
    <property type="match status" value="1"/>
</dbReference>
<reference evidence="2" key="2">
    <citation type="submission" date="2022-05" db="EMBL/GenBank/DDBJ databases">
        <authorList>
            <person name="Kim J.-S."/>
            <person name="Lee K."/>
            <person name="Suh M."/>
            <person name="Eom M."/>
            <person name="Kim J.-S."/>
            <person name="Kim D.-S."/>
            <person name="Ko S.-H."/>
            <person name="Shin Y."/>
            <person name="Lee J.-S."/>
        </authorList>
    </citation>
    <scope>NUCLEOTIDE SEQUENCE</scope>
    <source>
        <strain evidence="2">N237</strain>
    </source>
</reference>
<reference evidence="2" key="1">
    <citation type="journal article" date="2018" name="Int. J. Syst. Evol. Microbiol.">
        <title>Jatrophihabitans telluris sp. nov., isolated from sediment soil of lava forest wetlands and the emended description of the genus Jatrophihabitans.</title>
        <authorList>
            <person name="Lee K.C."/>
            <person name="Suh M.K."/>
            <person name="Eom M.K."/>
            <person name="Kim K.K."/>
            <person name="Kim J.S."/>
            <person name="Kim D.S."/>
            <person name="Ko S.H."/>
            <person name="Shin Y.K."/>
            <person name="Lee J.S."/>
        </authorList>
    </citation>
    <scope>NUCLEOTIDE SEQUENCE</scope>
    <source>
        <strain evidence="2">N237</strain>
    </source>
</reference>
<dbReference type="SMART" id="SM00347">
    <property type="entry name" value="HTH_MARR"/>
    <property type="match status" value="1"/>
</dbReference>
<dbReference type="EMBL" id="CP097332">
    <property type="protein sequence ID" value="UQX88905.1"/>
    <property type="molecule type" value="Genomic_DNA"/>
</dbReference>
<evidence type="ECO:0000259" key="1">
    <source>
        <dbReference type="PROSITE" id="PS50995"/>
    </source>
</evidence>
<dbReference type="Proteomes" id="UP001056336">
    <property type="component" value="Chromosome"/>
</dbReference>
<dbReference type="InterPro" id="IPR036390">
    <property type="entry name" value="WH_DNA-bd_sf"/>
</dbReference>
<evidence type="ECO:0000313" key="3">
    <source>
        <dbReference type="Proteomes" id="UP001056336"/>
    </source>
</evidence>
<dbReference type="Gene3D" id="1.10.10.10">
    <property type="entry name" value="Winged helix-like DNA-binding domain superfamily/Winged helix DNA-binding domain"/>
    <property type="match status" value="1"/>
</dbReference>
<dbReference type="CDD" id="cd00090">
    <property type="entry name" value="HTH_ARSR"/>
    <property type="match status" value="1"/>
</dbReference>
<dbReference type="SUPFAM" id="SSF46785">
    <property type="entry name" value="Winged helix' DNA-binding domain"/>
    <property type="match status" value="1"/>
</dbReference>
<dbReference type="InterPro" id="IPR039422">
    <property type="entry name" value="MarR/SlyA-like"/>
</dbReference>
<dbReference type="PRINTS" id="PR00598">
    <property type="entry name" value="HTHMARR"/>
</dbReference>
<accession>A0ABY4R179</accession>
<dbReference type="PROSITE" id="PS50995">
    <property type="entry name" value="HTH_MARR_2"/>
    <property type="match status" value="1"/>
</dbReference>
<dbReference type="Pfam" id="PF01047">
    <property type="entry name" value="MarR"/>
    <property type="match status" value="1"/>
</dbReference>
<proteinExistence type="predicted"/>
<dbReference type="InterPro" id="IPR036388">
    <property type="entry name" value="WH-like_DNA-bd_sf"/>
</dbReference>
<organism evidence="2 3">
    <name type="scientific">Jatrophihabitans telluris</name>
    <dbReference type="NCBI Taxonomy" id="2038343"/>
    <lineage>
        <taxon>Bacteria</taxon>
        <taxon>Bacillati</taxon>
        <taxon>Actinomycetota</taxon>
        <taxon>Actinomycetes</taxon>
        <taxon>Jatrophihabitantales</taxon>
        <taxon>Jatrophihabitantaceae</taxon>
        <taxon>Jatrophihabitans</taxon>
    </lineage>
</organism>
<dbReference type="InterPro" id="IPR000835">
    <property type="entry name" value="HTH_MarR-typ"/>
</dbReference>
<dbReference type="RefSeq" id="WP_249772756.1">
    <property type="nucleotide sequence ID" value="NZ_CP097332.1"/>
</dbReference>
<name>A0ABY4R179_9ACTN</name>
<evidence type="ECO:0000313" key="2">
    <source>
        <dbReference type="EMBL" id="UQX88905.1"/>
    </source>
</evidence>
<protein>
    <submittedName>
        <fullName evidence="2">MarR family winged helix-turn-helix transcriptional regulator</fullName>
    </submittedName>
</protein>
<feature type="domain" description="HTH marR-type" evidence="1">
    <location>
        <begin position="21"/>
        <end position="156"/>
    </location>
</feature>
<dbReference type="PANTHER" id="PTHR33164:SF57">
    <property type="entry name" value="MARR-FAMILY TRANSCRIPTIONAL REGULATOR"/>
    <property type="match status" value="1"/>
</dbReference>
<dbReference type="InterPro" id="IPR011991">
    <property type="entry name" value="ArsR-like_HTH"/>
</dbReference>